<evidence type="ECO:0000256" key="6">
    <source>
        <dbReference type="ARBA" id="ARBA00023180"/>
    </source>
</evidence>
<dbReference type="PANTHER" id="PTHR48021:SF47">
    <property type="entry name" value="GH17672P"/>
    <property type="match status" value="1"/>
</dbReference>
<name>A0A7R8UR79_HERIL</name>
<dbReference type="Pfam" id="PF00083">
    <property type="entry name" value="Sugar_tr"/>
    <property type="match status" value="1"/>
</dbReference>
<evidence type="ECO:0000259" key="10">
    <source>
        <dbReference type="PROSITE" id="PS50850"/>
    </source>
</evidence>
<comment type="similarity">
    <text evidence="7">Belongs to the major facilitator superfamily. Sugar transporter (TC 2.A.1.1) family. Trehalose transporter subfamily.</text>
</comment>
<keyword evidence="5 9" id="KW-0472">Membrane</keyword>
<sequence length="518" mass="56350">MLRSTIAKLPAFERQRPTVQKLQLLLLTEAQYLVDFRCYNLFIVAKEVTSFELGEGKAVVMEPVKKYPQLLAAVLVNLSSFAIGTALGWTSPVGPKLSDPDMKDTPLSFVLASSSDDFAWISSLIAIGALIAPFAAGILADKIGRKWTLLSSTVFFVVAYIMLLFASEVSVMFVARLLQGFGTGFVMTAQPMYIGEIATDDMRGPLGAFMQLFIVAGILYVYAIGPYVSYITLQIACLVIPILFAATFFFMPESPFYFIAKGKKKEALHALQFLRGQSSDSVQDEFTSIQNSVEEAMQNKGSIMDIIKNKGNLKALIICCGLLSFQQLSGINVVLFNSQTIFDNANSGLDPAVATILVGIVQVIASGCTPLIATRLGRKTILMISAAVMCVGLALLGLYFYLDASGSDTKSISWLPVLSLIVYVTVYCIGFGPLPWAVLGEMFAPNVKSIASSIVASDCWILGFLVTRFYPALEAVGTYFAFWLFAAFCACAFAFVLLVVMETKGLSLKQIQDRLNGR</sequence>
<dbReference type="InterPro" id="IPR050549">
    <property type="entry name" value="MFS_Trehalose_Transporter"/>
</dbReference>
<dbReference type="FunCoup" id="A0A7R8UR79">
    <property type="interactions" value="16"/>
</dbReference>
<dbReference type="InterPro" id="IPR044775">
    <property type="entry name" value="MFS_ERD6/Tret1-like"/>
</dbReference>
<evidence type="ECO:0000256" key="1">
    <source>
        <dbReference type="ARBA" id="ARBA00004651"/>
    </source>
</evidence>
<dbReference type="PROSITE" id="PS50850">
    <property type="entry name" value="MFS"/>
    <property type="match status" value="1"/>
</dbReference>
<feature type="domain" description="Major facilitator superfamily (MFS) profile" evidence="10">
    <location>
        <begin position="72"/>
        <end position="504"/>
    </location>
</feature>
<dbReference type="InterPro" id="IPR003663">
    <property type="entry name" value="Sugar/inositol_transpt"/>
</dbReference>
<keyword evidence="3 9" id="KW-0812">Transmembrane</keyword>
<keyword evidence="12" id="KW-1185">Reference proteome</keyword>
<protein>
    <recommendedName>
        <fullName evidence="10">Major facilitator superfamily (MFS) profile domain-containing protein</fullName>
    </recommendedName>
</protein>
<dbReference type="NCBIfam" id="TIGR00879">
    <property type="entry name" value="SP"/>
    <property type="match status" value="1"/>
</dbReference>
<evidence type="ECO:0000256" key="8">
    <source>
        <dbReference type="RuleBase" id="RU003346"/>
    </source>
</evidence>
<dbReference type="InParanoid" id="A0A7R8UR79"/>
<dbReference type="InterPro" id="IPR005828">
    <property type="entry name" value="MFS_sugar_transport-like"/>
</dbReference>
<dbReference type="InterPro" id="IPR005829">
    <property type="entry name" value="Sugar_transporter_CS"/>
</dbReference>
<dbReference type="GO" id="GO:0005886">
    <property type="term" value="C:plasma membrane"/>
    <property type="evidence" value="ECO:0007669"/>
    <property type="project" value="UniProtKB-SubCell"/>
</dbReference>
<feature type="transmembrane region" description="Helical" evidence="9">
    <location>
        <begin position="450"/>
        <end position="470"/>
    </location>
</feature>
<feature type="transmembrane region" description="Helical" evidence="9">
    <location>
        <begin position="206"/>
        <end position="225"/>
    </location>
</feature>
<evidence type="ECO:0000256" key="9">
    <source>
        <dbReference type="SAM" id="Phobius"/>
    </source>
</evidence>
<gene>
    <name evidence="11" type="ORF">HERILL_LOCUS8013</name>
</gene>
<dbReference type="PROSITE" id="PS00217">
    <property type="entry name" value="SUGAR_TRANSPORT_2"/>
    <property type="match status" value="1"/>
</dbReference>
<feature type="transmembrane region" description="Helical" evidence="9">
    <location>
        <begin position="414"/>
        <end position="438"/>
    </location>
</feature>
<feature type="transmembrane region" description="Helical" evidence="9">
    <location>
        <begin position="352"/>
        <end position="373"/>
    </location>
</feature>
<dbReference type="InterPro" id="IPR036259">
    <property type="entry name" value="MFS_trans_sf"/>
</dbReference>
<dbReference type="CDD" id="cd17358">
    <property type="entry name" value="MFS_GLUT6_8_Class3_like"/>
    <property type="match status" value="1"/>
</dbReference>
<feature type="transmembrane region" description="Helical" evidence="9">
    <location>
        <begin position="147"/>
        <end position="167"/>
    </location>
</feature>
<dbReference type="PANTHER" id="PTHR48021">
    <property type="match status" value="1"/>
</dbReference>
<comment type="subcellular location">
    <subcellularLocation>
        <location evidence="1">Cell membrane</location>
        <topology evidence="1">Multi-pass membrane protein</topology>
    </subcellularLocation>
</comment>
<dbReference type="Gene3D" id="1.20.1250.20">
    <property type="entry name" value="MFS general substrate transporter like domains"/>
    <property type="match status" value="1"/>
</dbReference>
<reference evidence="11 12" key="1">
    <citation type="submission" date="2020-11" db="EMBL/GenBank/DDBJ databases">
        <authorList>
            <person name="Wallbank WR R."/>
            <person name="Pardo Diaz C."/>
            <person name="Kozak K."/>
            <person name="Martin S."/>
            <person name="Jiggins C."/>
            <person name="Moest M."/>
            <person name="Warren A I."/>
            <person name="Generalovic N T."/>
            <person name="Byers J.R.P. K."/>
            <person name="Montejo-Kovacevich G."/>
            <person name="Yen C E."/>
        </authorList>
    </citation>
    <scope>NUCLEOTIDE SEQUENCE [LARGE SCALE GENOMIC DNA]</scope>
</reference>
<feature type="transmembrane region" description="Helical" evidence="9">
    <location>
        <begin position="231"/>
        <end position="251"/>
    </location>
</feature>
<dbReference type="GO" id="GO:0051119">
    <property type="term" value="F:sugar transmembrane transporter activity"/>
    <property type="evidence" value="ECO:0007669"/>
    <property type="project" value="InterPro"/>
</dbReference>
<dbReference type="SUPFAM" id="SSF103473">
    <property type="entry name" value="MFS general substrate transporter"/>
    <property type="match status" value="1"/>
</dbReference>
<dbReference type="PRINTS" id="PR00171">
    <property type="entry name" value="SUGRTRNSPORT"/>
</dbReference>
<feature type="transmembrane region" description="Helical" evidence="9">
    <location>
        <begin position="476"/>
        <end position="500"/>
    </location>
</feature>
<organism evidence="11 12">
    <name type="scientific">Hermetia illucens</name>
    <name type="common">Black soldier fly</name>
    <dbReference type="NCBI Taxonomy" id="343691"/>
    <lineage>
        <taxon>Eukaryota</taxon>
        <taxon>Metazoa</taxon>
        <taxon>Ecdysozoa</taxon>
        <taxon>Arthropoda</taxon>
        <taxon>Hexapoda</taxon>
        <taxon>Insecta</taxon>
        <taxon>Pterygota</taxon>
        <taxon>Neoptera</taxon>
        <taxon>Endopterygota</taxon>
        <taxon>Diptera</taxon>
        <taxon>Brachycera</taxon>
        <taxon>Stratiomyomorpha</taxon>
        <taxon>Stratiomyidae</taxon>
        <taxon>Hermetiinae</taxon>
        <taxon>Hermetia</taxon>
    </lineage>
</organism>
<evidence type="ECO:0000256" key="4">
    <source>
        <dbReference type="ARBA" id="ARBA00022989"/>
    </source>
</evidence>
<accession>A0A7R8UR79</accession>
<keyword evidence="2" id="KW-1003">Cell membrane</keyword>
<evidence type="ECO:0000256" key="5">
    <source>
        <dbReference type="ARBA" id="ARBA00023136"/>
    </source>
</evidence>
<evidence type="ECO:0000256" key="7">
    <source>
        <dbReference type="ARBA" id="ARBA00024348"/>
    </source>
</evidence>
<evidence type="ECO:0000313" key="12">
    <source>
        <dbReference type="Proteomes" id="UP000594454"/>
    </source>
</evidence>
<dbReference type="EMBL" id="LR899011">
    <property type="protein sequence ID" value="CAD7085150.1"/>
    <property type="molecule type" value="Genomic_DNA"/>
</dbReference>
<keyword evidence="4 9" id="KW-1133">Transmembrane helix</keyword>
<proteinExistence type="inferred from homology"/>
<dbReference type="FunFam" id="1.20.1250.20:FF:000055">
    <property type="entry name" value="Facilitated trehalose transporter Tret1-2 homolog"/>
    <property type="match status" value="1"/>
</dbReference>
<dbReference type="Proteomes" id="UP000594454">
    <property type="component" value="Chromosome 3"/>
</dbReference>
<feature type="transmembrane region" description="Helical" evidence="9">
    <location>
        <begin position="70"/>
        <end position="89"/>
    </location>
</feature>
<dbReference type="InterPro" id="IPR020846">
    <property type="entry name" value="MFS_dom"/>
</dbReference>
<evidence type="ECO:0000256" key="2">
    <source>
        <dbReference type="ARBA" id="ARBA00022475"/>
    </source>
</evidence>
<evidence type="ECO:0000313" key="11">
    <source>
        <dbReference type="EMBL" id="CAD7085150.1"/>
    </source>
</evidence>
<dbReference type="AlphaFoldDB" id="A0A7R8UR79"/>
<keyword evidence="6" id="KW-0325">Glycoprotein</keyword>
<feature type="transmembrane region" description="Helical" evidence="9">
    <location>
        <begin position="118"/>
        <end position="140"/>
    </location>
</feature>
<dbReference type="PROSITE" id="PS00216">
    <property type="entry name" value="SUGAR_TRANSPORT_1"/>
    <property type="match status" value="1"/>
</dbReference>
<evidence type="ECO:0000256" key="3">
    <source>
        <dbReference type="ARBA" id="ARBA00022692"/>
    </source>
</evidence>
<keyword evidence="8" id="KW-0813">Transport</keyword>
<feature type="transmembrane region" description="Helical" evidence="9">
    <location>
        <begin position="380"/>
        <end position="402"/>
    </location>
</feature>
<dbReference type="OrthoDB" id="4142200at2759"/>